<evidence type="ECO:0000313" key="1">
    <source>
        <dbReference type="EMBL" id="MBP0461908.1"/>
    </source>
</evidence>
<sequence>MTRVTTPYRPYRPYRHERVWYASYGSNMRRARFDAYLSGGRPSGAARTYAGCRDPRPPAASRLMHLTGALYFATESDVWTGGRAFYDPDAAGSVQARAYLITVGQFSDVVAQEMDREPGTGPDIDVAGLRPGERLRLGDGRYETLVHAGDVDGVPVLTFTAPWSMGDVAANPPSAAYLAHLAGGLAEAGAGDARAVARYLAGRPGAAGHWDAEEIARLV</sequence>
<accession>A0A940MJE5</accession>
<dbReference type="RefSeq" id="WP_209345606.1">
    <property type="nucleotide sequence ID" value="NZ_JAGIQL010000250.1"/>
</dbReference>
<name>A0A940MJE5_9ACTN</name>
<comment type="caution">
    <text evidence="1">The sequence shown here is derived from an EMBL/GenBank/DDBJ whole genome shotgun (WGS) entry which is preliminary data.</text>
</comment>
<dbReference type="Gene3D" id="3.10.490.10">
    <property type="entry name" value="Gamma-glutamyl cyclotransferase-like"/>
    <property type="match status" value="1"/>
</dbReference>
<evidence type="ECO:0000313" key="2">
    <source>
        <dbReference type="Proteomes" id="UP000670475"/>
    </source>
</evidence>
<proteinExistence type="predicted"/>
<gene>
    <name evidence="1" type="ORF">JFN87_31295</name>
</gene>
<dbReference type="AlphaFoldDB" id="A0A940MJE5"/>
<reference evidence="1" key="1">
    <citation type="submission" date="2021-03" db="EMBL/GenBank/DDBJ databases">
        <title>Whole genome sequence of Streptomyces bomunensis MMS17-BM035.</title>
        <authorList>
            <person name="Lee J.H."/>
        </authorList>
    </citation>
    <scope>NUCLEOTIDE SEQUENCE</scope>
    <source>
        <strain evidence="1">MMS17-BM035</strain>
    </source>
</reference>
<protein>
    <submittedName>
        <fullName evidence="1">Histone deacetylase</fullName>
    </submittedName>
</protein>
<keyword evidence="2" id="KW-1185">Reference proteome</keyword>
<dbReference type="Proteomes" id="UP000670475">
    <property type="component" value="Unassembled WGS sequence"/>
</dbReference>
<dbReference type="EMBL" id="JAGIQL010000250">
    <property type="protein sequence ID" value="MBP0461908.1"/>
    <property type="molecule type" value="Genomic_DNA"/>
</dbReference>
<organism evidence="1 2">
    <name type="scientific">Streptomyces montanisoli</name>
    <dbReference type="NCBI Taxonomy" id="2798581"/>
    <lineage>
        <taxon>Bacteria</taxon>
        <taxon>Bacillati</taxon>
        <taxon>Actinomycetota</taxon>
        <taxon>Actinomycetes</taxon>
        <taxon>Kitasatosporales</taxon>
        <taxon>Streptomycetaceae</taxon>
        <taxon>Streptomyces</taxon>
    </lineage>
</organism>